<name>A0ABY9IH40_9ACTN</name>
<sequence>MTADLIAVVLLLAVAAYTCAGGTDYGAGFWDLTAGGAERGRRPRWLIDHAMAPVWEVNNVWLIFVFVIMWTGFPTLFQTVFSAMWLPLALAAVGLVLRGAGFAFRKVANRLADRRLYGAVFALASLVTPFFLGAAAGGVASGRVKPGTEASADAWANPTSIMFGLLAVAAAAFLGGVFLTGDARRFDAPDLITYFRRRALLSLAVLVVLVVITLFVTSEDAPHVWHGLTHGAGLAVGIAAGAASLLTAVLLVRQGGRYARAPAVGVIACAVIAWGLAQRPYLLPTSMTVAEGAGASSTLTWLAFVTLVALVIVVPAVVFLYWLDSRGDLEELTEADLRQSGAPRDGDGPGTT</sequence>
<evidence type="ECO:0000256" key="7">
    <source>
        <dbReference type="SAM" id="Phobius"/>
    </source>
</evidence>
<protein>
    <submittedName>
        <fullName evidence="8">Cytochrome d ubiquinol oxidase subunit II</fullName>
    </submittedName>
</protein>
<accession>A0ABY9IH40</accession>
<feature type="transmembrane region" description="Helical" evidence="7">
    <location>
        <begin position="263"/>
        <end position="281"/>
    </location>
</feature>
<dbReference type="Proteomes" id="UP001235744">
    <property type="component" value="Chromosome"/>
</dbReference>
<feature type="transmembrane region" description="Helical" evidence="7">
    <location>
        <begin position="301"/>
        <end position="323"/>
    </location>
</feature>
<keyword evidence="5 7" id="KW-1133">Transmembrane helix</keyword>
<organism evidence="8 9">
    <name type="scientific">Streptomyces poriferorum</name>
    <dbReference type="NCBI Taxonomy" id="2798799"/>
    <lineage>
        <taxon>Bacteria</taxon>
        <taxon>Bacillati</taxon>
        <taxon>Actinomycetota</taxon>
        <taxon>Actinomycetes</taxon>
        <taxon>Kitasatosporales</taxon>
        <taxon>Streptomycetaceae</taxon>
        <taxon>Streptomyces</taxon>
    </lineage>
</organism>
<keyword evidence="9" id="KW-1185">Reference proteome</keyword>
<dbReference type="PANTHER" id="PTHR43141">
    <property type="entry name" value="CYTOCHROME BD2 SUBUNIT II"/>
    <property type="match status" value="1"/>
</dbReference>
<dbReference type="InterPro" id="IPR003317">
    <property type="entry name" value="Cyt-d_oxidase_su2"/>
</dbReference>
<feature type="transmembrane region" description="Helical" evidence="7">
    <location>
        <begin position="160"/>
        <end position="179"/>
    </location>
</feature>
<keyword evidence="3" id="KW-1003">Cell membrane</keyword>
<reference evidence="8 9" key="1">
    <citation type="submission" date="2023-03" db="EMBL/GenBank/DDBJ databases">
        <title>Isolation and description of six Streptomyces strains from soil environments, able to metabolize different microbial glucans.</title>
        <authorList>
            <person name="Widen T."/>
            <person name="Larsbrink J."/>
        </authorList>
    </citation>
    <scope>NUCLEOTIDE SEQUENCE [LARGE SCALE GENOMIC DNA]</scope>
    <source>
        <strain evidence="8 9">Alt2</strain>
    </source>
</reference>
<feature type="transmembrane region" description="Helical" evidence="7">
    <location>
        <begin position="228"/>
        <end position="251"/>
    </location>
</feature>
<dbReference type="RefSeq" id="WP_306105710.1">
    <property type="nucleotide sequence ID" value="NZ_CP120988.1"/>
</dbReference>
<evidence type="ECO:0000313" key="8">
    <source>
        <dbReference type="EMBL" id="WLQ54548.1"/>
    </source>
</evidence>
<keyword evidence="6 7" id="KW-0472">Membrane</keyword>
<evidence type="ECO:0000256" key="3">
    <source>
        <dbReference type="ARBA" id="ARBA00022475"/>
    </source>
</evidence>
<dbReference type="Pfam" id="PF02322">
    <property type="entry name" value="Cyt_bd_oxida_II"/>
    <property type="match status" value="1"/>
</dbReference>
<proteinExistence type="inferred from homology"/>
<dbReference type="EMBL" id="CP120988">
    <property type="protein sequence ID" value="WLQ54548.1"/>
    <property type="molecule type" value="Genomic_DNA"/>
</dbReference>
<evidence type="ECO:0000256" key="4">
    <source>
        <dbReference type="ARBA" id="ARBA00022692"/>
    </source>
</evidence>
<comment type="similarity">
    <text evidence="2">Belongs to the cytochrome ubiquinol oxidase subunit 2 family.</text>
</comment>
<dbReference type="PANTHER" id="PTHR43141:SF4">
    <property type="entry name" value="CYTOCHROME BD2 SUBUNIT II"/>
    <property type="match status" value="1"/>
</dbReference>
<evidence type="ECO:0000256" key="2">
    <source>
        <dbReference type="ARBA" id="ARBA00007543"/>
    </source>
</evidence>
<feature type="transmembrane region" description="Helical" evidence="7">
    <location>
        <begin position="6"/>
        <end position="32"/>
    </location>
</feature>
<feature type="transmembrane region" description="Helical" evidence="7">
    <location>
        <begin position="199"/>
        <end position="216"/>
    </location>
</feature>
<evidence type="ECO:0000313" key="9">
    <source>
        <dbReference type="Proteomes" id="UP001235744"/>
    </source>
</evidence>
<keyword evidence="4 7" id="KW-0812">Transmembrane</keyword>
<evidence type="ECO:0000256" key="6">
    <source>
        <dbReference type="ARBA" id="ARBA00023136"/>
    </source>
</evidence>
<evidence type="ECO:0000256" key="5">
    <source>
        <dbReference type="ARBA" id="ARBA00022989"/>
    </source>
</evidence>
<gene>
    <name evidence="8" type="ORF">P8A19_03410</name>
</gene>
<comment type="subcellular location">
    <subcellularLocation>
        <location evidence="1">Cell membrane</location>
        <topology evidence="1">Multi-pass membrane protein</topology>
    </subcellularLocation>
</comment>
<feature type="transmembrane region" description="Helical" evidence="7">
    <location>
        <begin position="116"/>
        <end position="140"/>
    </location>
</feature>
<evidence type="ECO:0000256" key="1">
    <source>
        <dbReference type="ARBA" id="ARBA00004651"/>
    </source>
</evidence>
<feature type="transmembrane region" description="Helical" evidence="7">
    <location>
        <begin position="85"/>
        <end position="104"/>
    </location>
</feature>